<dbReference type="SUPFAM" id="SSF89919">
    <property type="entry name" value="Ribosome-binding factor A, RbfA"/>
    <property type="match status" value="1"/>
</dbReference>
<dbReference type="GO" id="GO:0005829">
    <property type="term" value="C:cytosol"/>
    <property type="evidence" value="ECO:0007669"/>
    <property type="project" value="TreeGrafter"/>
</dbReference>
<organism evidence="1">
    <name type="scientific">marine metagenome</name>
    <dbReference type="NCBI Taxonomy" id="408172"/>
    <lineage>
        <taxon>unclassified sequences</taxon>
        <taxon>metagenomes</taxon>
        <taxon>ecological metagenomes</taxon>
    </lineage>
</organism>
<dbReference type="PROSITE" id="PS01319">
    <property type="entry name" value="RBFA"/>
    <property type="match status" value="1"/>
</dbReference>
<name>A0A381Y474_9ZZZZ</name>
<dbReference type="EMBL" id="UINC01017249">
    <property type="protein sequence ID" value="SVA71253.1"/>
    <property type="molecule type" value="Genomic_DNA"/>
</dbReference>
<dbReference type="InterPro" id="IPR020053">
    <property type="entry name" value="Ribosome-bd_factorA_CS"/>
</dbReference>
<dbReference type="HAMAP" id="MF_00003">
    <property type="entry name" value="RbfA"/>
    <property type="match status" value="1"/>
</dbReference>
<dbReference type="InterPro" id="IPR000238">
    <property type="entry name" value="RbfA"/>
</dbReference>
<dbReference type="PANTHER" id="PTHR33515">
    <property type="entry name" value="RIBOSOME-BINDING FACTOR A, CHLOROPLASTIC-RELATED"/>
    <property type="match status" value="1"/>
</dbReference>
<evidence type="ECO:0008006" key="2">
    <source>
        <dbReference type="Google" id="ProtNLM"/>
    </source>
</evidence>
<evidence type="ECO:0000313" key="1">
    <source>
        <dbReference type="EMBL" id="SVA71253.1"/>
    </source>
</evidence>
<dbReference type="InterPro" id="IPR015946">
    <property type="entry name" value="KH_dom-like_a/b"/>
</dbReference>
<dbReference type="InterPro" id="IPR023799">
    <property type="entry name" value="RbfA_dom_sf"/>
</dbReference>
<accession>A0A381Y474</accession>
<dbReference type="GO" id="GO:0043024">
    <property type="term" value="F:ribosomal small subunit binding"/>
    <property type="evidence" value="ECO:0007669"/>
    <property type="project" value="TreeGrafter"/>
</dbReference>
<protein>
    <recommendedName>
        <fullName evidence="2">Ribosome-binding factor A</fullName>
    </recommendedName>
</protein>
<dbReference type="Pfam" id="PF02033">
    <property type="entry name" value="RBFA"/>
    <property type="match status" value="1"/>
</dbReference>
<gene>
    <name evidence="1" type="ORF">METZ01_LOCUS124107</name>
</gene>
<sequence>MPSEFSVNKKVEVKIQRMISQLISLKKINDPRLSEVIINEVKVNKDISTARIYFVVLNSNSKNNKDPYELILNKASGFIKKEIGHQLRLKQIPDLIFKYDTKEQDALHLNDLINKAIENDQSEK</sequence>
<dbReference type="NCBIfam" id="TIGR00082">
    <property type="entry name" value="rbfA"/>
    <property type="match status" value="1"/>
</dbReference>
<reference evidence="1" key="1">
    <citation type="submission" date="2018-05" db="EMBL/GenBank/DDBJ databases">
        <authorList>
            <person name="Lanie J.A."/>
            <person name="Ng W.-L."/>
            <person name="Kazmierczak K.M."/>
            <person name="Andrzejewski T.M."/>
            <person name="Davidsen T.M."/>
            <person name="Wayne K.J."/>
            <person name="Tettelin H."/>
            <person name="Glass J.I."/>
            <person name="Rusch D."/>
            <person name="Podicherti R."/>
            <person name="Tsui H.-C.T."/>
            <person name="Winkler M.E."/>
        </authorList>
    </citation>
    <scope>NUCLEOTIDE SEQUENCE</scope>
</reference>
<proteinExistence type="inferred from homology"/>
<dbReference type="PANTHER" id="PTHR33515:SF1">
    <property type="entry name" value="RIBOSOME-BINDING FACTOR A, CHLOROPLASTIC-RELATED"/>
    <property type="match status" value="1"/>
</dbReference>
<dbReference type="Gene3D" id="3.30.300.20">
    <property type="match status" value="1"/>
</dbReference>
<dbReference type="GO" id="GO:0006364">
    <property type="term" value="P:rRNA processing"/>
    <property type="evidence" value="ECO:0007669"/>
    <property type="project" value="InterPro"/>
</dbReference>
<dbReference type="AlphaFoldDB" id="A0A381Y474"/>